<reference evidence="1" key="1">
    <citation type="submission" date="2020-03" db="EMBL/GenBank/DDBJ databases">
        <title>The deep terrestrial virosphere.</title>
        <authorList>
            <person name="Holmfeldt K."/>
            <person name="Nilsson E."/>
            <person name="Simone D."/>
            <person name="Lopez-Fernandez M."/>
            <person name="Wu X."/>
            <person name="de Brujin I."/>
            <person name="Lundin D."/>
            <person name="Andersson A."/>
            <person name="Bertilsson S."/>
            <person name="Dopson M."/>
        </authorList>
    </citation>
    <scope>NUCLEOTIDE SEQUENCE</scope>
    <source>
        <strain evidence="1">MM171B00540</strain>
    </source>
</reference>
<dbReference type="EMBL" id="MT143864">
    <property type="protein sequence ID" value="QJB03870.1"/>
    <property type="molecule type" value="Genomic_DNA"/>
</dbReference>
<dbReference type="AlphaFoldDB" id="A0A6M3MCL3"/>
<evidence type="ECO:0000313" key="1">
    <source>
        <dbReference type="EMBL" id="QJB03870.1"/>
    </source>
</evidence>
<organism evidence="1">
    <name type="scientific">viral metagenome</name>
    <dbReference type="NCBI Taxonomy" id="1070528"/>
    <lineage>
        <taxon>unclassified sequences</taxon>
        <taxon>metagenomes</taxon>
        <taxon>organismal metagenomes</taxon>
    </lineage>
</organism>
<gene>
    <name evidence="1" type="ORF">MM171B00540_0009</name>
</gene>
<proteinExistence type="predicted"/>
<name>A0A6M3MCL3_9ZZZZ</name>
<accession>A0A6M3MCL3</accession>
<protein>
    <submittedName>
        <fullName evidence="1">Uncharacterized protein</fullName>
    </submittedName>
</protein>
<sequence length="67" mass="8100">MSIVQLRKRIDTIALIRFAQSKEGDREVQKMSWQLEQLTGREQIDSLDDIKDKMERKRKALKKRKKR</sequence>